<dbReference type="PANTHER" id="PTHR24422">
    <property type="entry name" value="CHEMOTAXIS PROTEIN METHYLTRANSFERASE"/>
    <property type="match status" value="1"/>
</dbReference>
<dbReference type="GO" id="GO:0032259">
    <property type="term" value="P:methylation"/>
    <property type="evidence" value="ECO:0007669"/>
    <property type="project" value="UniProtKB-KW"/>
</dbReference>
<dbReference type="AlphaFoldDB" id="A0A3T0D7K7"/>
<gene>
    <name evidence="7" type="ORF">ELD05_09995</name>
</gene>
<dbReference type="SUPFAM" id="SSF47757">
    <property type="entry name" value="Chemotaxis receptor methyltransferase CheR, N-terminal domain"/>
    <property type="match status" value="1"/>
</dbReference>
<dbReference type="Gene3D" id="3.40.50.150">
    <property type="entry name" value="Vaccinia Virus protein VP39"/>
    <property type="match status" value="1"/>
</dbReference>
<dbReference type="PROSITE" id="PS50123">
    <property type="entry name" value="CHER"/>
    <property type="match status" value="1"/>
</dbReference>
<sequence length="260" mass="31290">MNLDYEWFKKKILEYVGINLSYYKEKQMKRRIESLMKKNGFQNYADYYSALTKDQRLFNEFINYLTINVSEFYRNPQQWEILEREIMPYILKRTKRPRIWSAACSTGEEPYSIVMLLTRFFPLNEIKILATDIDDDAIKKAKEGVYLRKSLEGLPQEFVRRFFRENGELYYISDEIKRCVEFKHHDLLKDPYPIGMDLIVCRNVLIYFTEEAKDMVYKNFNKSLVMNGILFVGSTEQIIMPQKYGLKPIRTFFYEKVMSI</sequence>
<evidence type="ECO:0000256" key="1">
    <source>
        <dbReference type="ARBA" id="ARBA00001541"/>
    </source>
</evidence>
<dbReference type="InterPro" id="IPR036804">
    <property type="entry name" value="CheR_N_sf"/>
</dbReference>
<dbReference type="Pfam" id="PF01739">
    <property type="entry name" value="CheR"/>
    <property type="match status" value="1"/>
</dbReference>
<dbReference type="EMBL" id="CP034791">
    <property type="protein sequence ID" value="AZT90946.1"/>
    <property type="molecule type" value="Genomic_DNA"/>
</dbReference>
<dbReference type="RefSeq" id="WP_127352318.1">
    <property type="nucleotide sequence ID" value="NZ_CP034791.1"/>
</dbReference>
<dbReference type="Pfam" id="PF03705">
    <property type="entry name" value="CheR_N"/>
    <property type="match status" value="1"/>
</dbReference>
<dbReference type="InterPro" id="IPR022642">
    <property type="entry name" value="CheR_C"/>
</dbReference>
<keyword evidence="5" id="KW-0949">S-adenosyl-L-methionine</keyword>
<name>A0A3T0D7K7_9FIRM</name>
<dbReference type="Proteomes" id="UP000282930">
    <property type="component" value="Chromosome"/>
</dbReference>
<evidence type="ECO:0000259" key="6">
    <source>
        <dbReference type="PROSITE" id="PS50123"/>
    </source>
</evidence>
<dbReference type="Gene3D" id="1.10.155.10">
    <property type="entry name" value="Chemotaxis receptor methyltransferase CheR, N-terminal domain"/>
    <property type="match status" value="1"/>
</dbReference>
<accession>A0A3T0D7K7</accession>
<keyword evidence="8" id="KW-1185">Reference proteome</keyword>
<dbReference type="InterPro" id="IPR022641">
    <property type="entry name" value="CheR_N"/>
</dbReference>
<protein>
    <recommendedName>
        <fullName evidence="2">protein-glutamate O-methyltransferase</fullName>
        <ecNumber evidence="2">2.1.1.80</ecNumber>
    </recommendedName>
</protein>
<evidence type="ECO:0000256" key="3">
    <source>
        <dbReference type="ARBA" id="ARBA00022603"/>
    </source>
</evidence>
<proteinExistence type="predicted"/>
<dbReference type="InterPro" id="IPR029063">
    <property type="entry name" value="SAM-dependent_MTases_sf"/>
</dbReference>
<comment type="catalytic activity">
    <reaction evidence="1">
        <text>L-glutamyl-[protein] + S-adenosyl-L-methionine = [protein]-L-glutamate 5-O-methyl ester + S-adenosyl-L-homocysteine</text>
        <dbReference type="Rhea" id="RHEA:24452"/>
        <dbReference type="Rhea" id="RHEA-COMP:10208"/>
        <dbReference type="Rhea" id="RHEA-COMP:10311"/>
        <dbReference type="ChEBI" id="CHEBI:29973"/>
        <dbReference type="ChEBI" id="CHEBI:57856"/>
        <dbReference type="ChEBI" id="CHEBI:59789"/>
        <dbReference type="ChEBI" id="CHEBI:82795"/>
        <dbReference type="EC" id="2.1.1.80"/>
    </reaction>
</comment>
<dbReference type="InterPro" id="IPR000780">
    <property type="entry name" value="CheR_MeTrfase"/>
</dbReference>
<evidence type="ECO:0000256" key="5">
    <source>
        <dbReference type="ARBA" id="ARBA00022691"/>
    </source>
</evidence>
<dbReference type="PRINTS" id="PR00996">
    <property type="entry name" value="CHERMTFRASE"/>
</dbReference>
<dbReference type="InterPro" id="IPR050903">
    <property type="entry name" value="Bact_Chemotaxis_MeTrfase"/>
</dbReference>
<evidence type="ECO:0000256" key="4">
    <source>
        <dbReference type="ARBA" id="ARBA00022679"/>
    </source>
</evidence>
<keyword evidence="4 7" id="KW-0808">Transferase</keyword>
<dbReference type="EC" id="2.1.1.80" evidence="2"/>
<evidence type="ECO:0000313" key="7">
    <source>
        <dbReference type="EMBL" id="AZT90946.1"/>
    </source>
</evidence>
<organism evidence="7 8">
    <name type="scientific">Caldicellulosiruptor changbaiensis</name>
    <dbReference type="NCBI Taxonomy" id="1222016"/>
    <lineage>
        <taxon>Bacteria</taxon>
        <taxon>Bacillati</taxon>
        <taxon>Bacillota</taxon>
        <taxon>Bacillota incertae sedis</taxon>
        <taxon>Caldicellulosiruptorales</taxon>
        <taxon>Caldicellulosiruptoraceae</taxon>
        <taxon>Caldicellulosiruptor</taxon>
    </lineage>
</organism>
<dbReference type="SMART" id="SM00138">
    <property type="entry name" value="MeTrc"/>
    <property type="match status" value="1"/>
</dbReference>
<dbReference type="SUPFAM" id="SSF53335">
    <property type="entry name" value="S-adenosyl-L-methionine-dependent methyltransferases"/>
    <property type="match status" value="1"/>
</dbReference>
<dbReference type="PANTHER" id="PTHR24422:SF19">
    <property type="entry name" value="CHEMOTAXIS PROTEIN METHYLTRANSFERASE"/>
    <property type="match status" value="1"/>
</dbReference>
<feature type="domain" description="CheR-type methyltransferase" evidence="6">
    <location>
        <begin position="1"/>
        <end position="259"/>
    </location>
</feature>
<evidence type="ECO:0000313" key="8">
    <source>
        <dbReference type="Proteomes" id="UP000282930"/>
    </source>
</evidence>
<dbReference type="GO" id="GO:0008983">
    <property type="term" value="F:protein-glutamate O-methyltransferase activity"/>
    <property type="evidence" value="ECO:0007669"/>
    <property type="project" value="UniProtKB-EC"/>
</dbReference>
<evidence type="ECO:0000256" key="2">
    <source>
        <dbReference type="ARBA" id="ARBA00012534"/>
    </source>
</evidence>
<reference evidence="7 8" key="1">
    <citation type="submission" date="2018-12" db="EMBL/GenBank/DDBJ databases">
        <title>Genome sequence from the cellulolytic species, Caldicellulosiruptor changbaiensis.</title>
        <authorList>
            <person name="Blumer-Schuette S.E."/>
            <person name="Mendoza C."/>
        </authorList>
    </citation>
    <scope>NUCLEOTIDE SEQUENCE [LARGE SCALE GENOMIC DNA]</scope>
    <source>
        <strain evidence="7 8">CBS-Z</strain>
    </source>
</reference>
<dbReference type="KEGG" id="ccha:ELD05_09995"/>
<keyword evidence="3 7" id="KW-0489">Methyltransferase</keyword>